<evidence type="ECO:0000313" key="4">
    <source>
        <dbReference type="Proteomes" id="UP000518892"/>
    </source>
</evidence>
<name>A0A7W5EV80_9GAMM</name>
<dbReference type="InterPro" id="IPR013762">
    <property type="entry name" value="Integrase-like_cat_sf"/>
</dbReference>
<proteinExistence type="predicted"/>
<dbReference type="AlphaFoldDB" id="A0A7W5EV80"/>
<dbReference type="EMBL" id="JACHXR010000008">
    <property type="protein sequence ID" value="MBB3231983.1"/>
    <property type="molecule type" value="Genomic_DNA"/>
</dbReference>
<dbReference type="SUPFAM" id="SSF56349">
    <property type="entry name" value="DNA breaking-rejoining enzymes"/>
    <property type="match status" value="1"/>
</dbReference>
<comment type="caution">
    <text evidence="3">The sequence shown here is derived from an EMBL/GenBank/DDBJ whole genome shotgun (WGS) entry which is preliminary data.</text>
</comment>
<dbReference type="Gene3D" id="1.10.443.10">
    <property type="entry name" value="Intergrase catalytic core"/>
    <property type="match status" value="1"/>
</dbReference>
<sequence>MSNVAHFIPKADLSAQRNMEEFIRHCRDDLSIYSWDDLVWKHTRTGKRVASFTRSGIDNANYPKDGDAFQEPFLSQVKAYVRYQQTIKETTSIGNFPMYAFKILYDVLVGSEHDQQLSLLKVDGVLQQKAADTLISRYENPDVRYKVGAALVKIYQFIRDKGFVPGLPDWKSPHRKPLAKATRTDSESVKWQEERLPTLHEMTSLADCFAQAETEEDLYWSSVIVMLMFAPSRAGELASLTTDCLIERDGNLYIRWYGEKGYGAHSKVVPKVLEPSVREAVRRLIDIGEPARQAARFAYENPADFFHHEGCLTPKGYPCNQRLSSHQVSAAMGIAMPEKCKVDSRTAWRKVGSWVDKCLDDNGHVTYKTLAKEVQRRYIDARYTNGEVGQPKVGDSDKPLWESLIIHCDKQFNKQKRVSPYSWVTLNVNLLNDQLHGRVTNTARINSIFDRMGKVNVDGESIKLTSHQIRVWLSTMAERAGMDDWTLAHWAARVDVKQNEHYDLRSKEEIREPSKTIMVPEFSSDTAVALANLKKRPSAIELVRMNQPVAYIDLGKQMVGAAQSTLYGFCTTDWAQSPCLKAHQCLTCKEHKCVKGDEKKLENLKRHRDFLQLQLERSKQAVEEEWHGADRWGEKYRQDFNEVSKKIQELTVGLTTAETVVRIMEDPSVPDGAVVSIPPEHDPDPVERALNSHGVDSEPRDEDLIASDSILSLVGISHV</sequence>
<evidence type="ECO:0000256" key="1">
    <source>
        <dbReference type="ARBA" id="ARBA00023172"/>
    </source>
</evidence>
<keyword evidence="2" id="KW-0175">Coiled coil</keyword>
<reference evidence="3 4" key="1">
    <citation type="submission" date="2020-08" db="EMBL/GenBank/DDBJ databases">
        <title>Genomic Encyclopedia of Type Strains, Phase III (KMG-III): the genomes of soil and plant-associated and newly described type strains.</title>
        <authorList>
            <person name="Whitman W."/>
        </authorList>
    </citation>
    <scope>NUCLEOTIDE SEQUENCE [LARGE SCALE GENOMIC DNA]</scope>
    <source>
        <strain evidence="3 4">CECT 7744</strain>
    </source>
</reference>
<dbReference type="Proteomes" id="UP000518892">
    <property type="component" value="Unassembled WGS sequence"/>
</dbReference>
<evidence type="ECO:0000313" key="3">
    <source>
        <dbReference type="EMBL" id="MBB3231983.1"/>
    </source>
</evidence>
<organism evidence="3 4">
    <name type="scientific">Halomonas stenophila</name>
    <dbReference type="NCBI Taxonomy" id="795312"/>
    <lineage>
        <taxon>Bacteria</taxon>
        <taxon>Pseudomonadati</taxon>
        <taxon>Pseudomonadota</taxon>
        <taxon>Gammaproteobacteria</taxon>
        <taxon>Oceanospirillales</taxon>
        <taxon>Halomonadaceae</taxon>
        <taxon>Halomonas</taxon>
    </lineage>
</organism>
<dbReference type="RefSeq" id="WP_183384450.1">
    <property type="nucleotide sequence ID" value="NZ_JACHXR010000008.1"/>
</dbReference>
<keyword evidence="4" id="KW-1185">Reference proteome</keyword>
<evidence type="ECO:0000256" key="2">
    <source>
        <dbReference type="SAM" id="Coils"/>
    </source>
</evidence>
<evidence type="ECO:0008006" key="5">
    <source>
        <dbReference type="Google" id="ProtNLM"/>
    </source>
</evidence>
<dbReference type="GO" id="GO:0015074">
    <property type="term" value="P:DNA integration"/>
    <property type="evidence" value="ECO:0007669"/>
    <property type="project" value="InterPro"/>
</dbReference>
<dbReference type="GO" id="GO:0006310">
    <property type="term" value="P:DNA recombination"/>
    <property type="evidence" value="ECO:0007669"/>
    <property type="project" value="UniProtKB-KW"/>
</dbReference>
<dbReference type="InterPro" id="IPR011010">
    <property type="entry name" value="DNA_brk_join_enz"/>
</dbReference>
<feature type="coiled-coil region" evidence="2">
    <location>
        <begin position="594"/>
        <end position="621"/>
    </location>
</feature>
<keyword evidence="1" id="KW-0233">DNA recombination</keyword>
<accession>A0A7W5EV80</accession>
<gene>
    <name evidence="3" type="ORF">FHR97_002846</name>
</gene>
<dbReference type="GO" id="GO:0003677">
    <property type="term" value="F:DNA binding"/>
    <property type="evidence" value="ECO:0007669"/>
    <property type="project" value="InterPro"/>
</dbReference>
<protein>
    <recommendedName>
        <fullName evidence="5">Integrase</fullName>
    </recommendedName>
</protein>